<proteinExistence type="predicted"/>
<protein>
    <recommendedName>
        <fullName evidence="2">Peptidase C1A papain C-terminal domain-containing protein</fullName>
    </recommendedName>
</protein>
<evidence type="ECO:0000313" key="4">
    <source>
        <dbReference type="Proteomes" id="UP000663845"/>
    </source>
</evidence>
<organism evidence="3 4">
    <name type="scientific">Adineta steineri</name>
    <dbReference type="NCBI Taxonomy" id="433720"/>
    <lineage>
        <taxon>Eukaryota</taxon>
        <taxon>Metazoa</taxon>
        <taxon>Spiralia</taxon>
        <taxon>Gnathifera</taxon>
        <taxon>Rotifera</taxon>
        <taxon>Eurotatoria</taxon>
        <taxon>Bdelloidea</taxon>
        <taxon>Adinetida</taxon>
        <taxon>Adinetidae</taxon>
        <taxon>Adineta</taxon>
    </lineage>
</organism>
<gene>
    <name evidence="3" type="ORF">JYZ213_LOCUS36400</name>
</gene>
<dbReference type="EMBL" id="CAJNOG010000881">
    <property type="protein sequence ID" value="CAF1376165.1"/>
    <property type="molecule type" value="Genomic_DNA"/>
</dbReference>
<evidence type="ECO:0000256" key="1">
    <source>
        <dbReference type="SAM" id="Phobius"/>
    </source>
</evidence>
<feature type="domain" description="Peptidase C1A papain C-terminal" evidence="2">
    <location>
        <begin position="121"/>
        <end position="246"/>
    </location>
</feature>
<dbReference type="GO" id="GO:0008234">
    <property type="term" value="F:cysteine-type peptidase activity"/>
    <property type="evidence" value="ECO:0007669"/>
    <property type="project" value="InterPro"/>
</dbReference>
<dbReference type="InterPro" id="IPR000668">
    <property type="entry name" value="Peptidase_C1A_C"/>
</dbReference>
<dbReference type="Pfam" id="PF08246">
    <property type="entry name" value="Inhibitor_I29"/>
    <property type="match status" value="1"/>
</dbReference>
<keyword evidence="1" id="KW-1133">Transmembrane helix</keyword>
<dbReference type="AlphaFoldDB" id="A0A815J120"/>
<reference evidence="3" key="1">
    <citation type="submission" date="2021-02" db="EMBL/GenBank/DDBJ databases">
        <authorList>
            <person name="Nowell W R."/>
        </authorList>
    </citation>
    <scope>NUCLEOTIDE SEQUENCE</scope>
</reference>
<dbReference type="SUPFAM" id="SSF54001">
    <property type="entry name" value="Cysteine proteinases"/>
    <property type="match status" value="1"/>
</dbReference>
<sequence length="246" mass="28157">MDTYRFIIGTLFGMFFGAIVYALHALTFSIIGTSLYQVHIKKIVHMPEMKDIGSIKIKRKQIFIENLNEIHSFQQSIPHATYTLAINHLSDRRIQELVSSRRNTLKSYTSSFKSTREVKTLPESLDWRDKELVKSLHAIETGKLIAEDFPTAPGRCQPVICKPFASFDPIKRMTKPDENQMLEWIQESTLWAEMTVARKGFNTYTGGIYDDPSCSNHTIDDAVQIVGYGSEEGKSYWLCKNYWGTG</sequence>
<keyword evidence="1" id="KW-0472">Membrane</keyword>
<dbReference type="Proteomes" id="UP000663845">
    <property type="component" value="Unassembled WGS sequence"/>
</dbReference>
<evidence type="ECO:0000313" key="3">
    <source>
        <dbReference type="EMBL" id="CAF1376165.1"/>
    </source>
</evidence>
<dbReference type="SMART" id="SM00645">
    <property type="entry name" value="Pept_C1"/>
    <property type="match status" value="1"/>
</dbReference>
<dbReference type="InterPro" id="IPR013201">
    <property type="entry name" value="Prot_inhib_I29"/>
</dbReference>
<feature type="transmembrane region" description="Helical" evidence="1">
    <location>
        <begin position="6"/>
        <end position="36"/>
    </location>
</feature>
<comment type="caution">
    <text evidence="3">The sequence shown here is derived from an EMBL/GenBank/DDBJ whole genome shotgun (WGS) entry which is preliminary data.</text>
</comment>
<dbReference type="Pfam" id="PF00112">
    <property type="entry name" value="Peptidase_C1"/>
    <property type="match status" value="1"/>
</dbReference>
<evidence type="ECO:0000259" key="2">
    <source>
        <dbReference type="SMART" id="SM00645"/>
    </source>
</evidence>
<dbReference type="InterPro" id="IPR038765">
    <property type="entry name" value="Papain-like_cys_pep_sf"/>
</dbReference>
<name>A0A815J120_9BILA</name>
<dbReference type="Gene3D" id="3.90.70.10">
    <property type="entry name" value="Cysteine proteinases"/>
    <property type="match status" value="2"/>
</dbReference>
<dbReference type="GO" id="GO:0006508">
    <property type="term" value="P:proteolysis"/>
    <property type="evidence" value="ECO:0007669"/>
    <property type="project" value="InterPro"/>
</dbReference>
<accession>A0A815J120</accession>
<keyword evidence="1" id="KW-0812">Transmembrane</keyword>